<reference evidence="2" key="2">
    <citation type="journal article" date="2021" name="PeerJ">
        <title>Extensive microbial diversity within the chicken gut microbiome revealed by metagenomics and culture.</title>
        <authorList>
            <person name="Gilroy R."/>
            <person name="Ravi A."/>
            <person name="Getino M."/>
            <person name="Pursley I."/>
            <person name="Horton D.L."/>
            <person name="Alikhan N.F."/>
            <person name="Baker D."/>
            <person name="Gharbi K."/>
            <person name="Hall N."/>
            <person name="Watson M."/>
            <person name="Adriaenssens E.M."/>
            <person name="Foster-Nyarko E."/>
            <person name="Jarju S."/>
            <person name="Secka A."/>
            <person name="Antonio M."/>
            <person name="Oren A."/>
            <person name="Chaudhuri R.R."/>
            <person name="La Ragione R."/>
            <person name="Hildebrand F."/>
            <person name="Pallen M.J."/>
        </authorList>
    </citation>
    <scope>NUCLEOTIDE SEQUENCE</scope>
    <source>
        <strain evidence="2">ChiSjej4B22-8148</strain>
    </source>
</reference>
<evidence type="ECO:0000313" key="3">
    <source>
        <dbReference type="Proteomes" id="UP000886757"/>
    </source>
</evidence>
<accession>A0A9D1D959</accession>
<comment type="caution">
    <text evidence="2">The sequence shown here is derived from an EMBL/GenBank/DDBJ whole genome shotgun (WGS) entry which is preliminary data.</text>
</comment>
<proteinExistence type="predicted"/>
<keyword evidence="1" id="KW-0175">Coiled coil</keyword>
<protein>
    <submittedName>
        <fullName evidence="2">Uncharacterized protein</fullName>
    </submittedName>
</protein>
<dbReference type="EMBL" id="DVGK01000001">
    <property type="protein sequence ID" value="HIR12298.1"/>
    <property type="molecule type" value="Genomic_DNA"/>
</dbReference>
<name>A0A9D1D959_9FIRM</name>
<sequence length="116" mass="14335">MAEWRNVTEEFSERQRHYNGKYLEVDEVYDEAVEVSVFSAFGEPYEIYFNYDIFHGIVYAEKERVYEVRDEMKRELQEEYEKNKEATDEFMKKFCRKYDVCLPDDLYFNFDLTPFF</sequence>
<dbReference type="AlphaFoldDB" id="A0A9D1D959"/>
<feature type="coiled-coil region" evidence="1">
    <location>
        <begin position="62"/>
        <end position="93"/>
    </location>
</feature>
<gene>
    <name evidence="2" type="ORF">IAB31_00030</name>
</gene>
<evidence type="ECO:0000313" key="2">
    <source>
        <dbReference type="EMBL" id="HIR12298.1"/>
    </source>
</evidence>
<dbReference type="Proteomes" id="UP000886757">
    <property type="component" value="Unassembled WGS sequence"/>
</dbReference>
<evidence type="ECO:0000256" key="1">
    <source>
        <dbReference type="SAM" id="Coils"/>
    </source>
</evidence>
<organism evidence="2 3">
    <name type="scientific">Candidatus Choladousia intestinavium</name>
    <dbReference type="NCBI Taxonomy" id="2840727"/>
    <lineage>
        <taxon>Bacteria</taxon>
        <taxon>Bacillati</taxon>
        <taxon>Bacillota</taxon>
        <taxon>Clostridia</taxon>
        <taxon>Lachnospirales</taxon>
        <taxon>Lachnospiraceae</taxon>
        <taxon>Lachnospiraceae incertae sedis</taxon>
        <taxon>Candidatus Choladousia</taxon>
    </lineage>
</organism>
<reference evidence="2" key="1">
    <citation type="submission" date="2020-10" db="EMBL/GenBank/DDBJ databases">
        <authorList>
            <person name="Gilroy R."/>
        </authorList>
    </citation>
    <scope>NUCLEOTIDE SEQUENCE</scope>
    <source>
        <strain evidence="2">ChiSjej4B22-8148</strain>
    </source>
</reference>